<protein>
    <submittedName>
        <fullName evidence="5">Dihydrodipicolinate synthase family protein</fullName>
        <ecNumber evidence="5">4.1.3.3</ecNumber>
        <ecNumber evidence="5">4.2.1.41</ecNumber>
        <ecNumber evidence="5">4.3.3.7</ecNumber>
    </submittedName>
</protein>
<dbReference type="InterPro" id="IPR002220">
    <property type="entry name" value="DapA-like"/>
</dbReference>
<dbReference type="SUPFAM" id="SSF51569">
    <property type="entry name" value="Aldolase"/>
    <property type="match status" value="2"/>
</dbReference>
<dbReference type="EMBL" id="CP132938">
    <property type="protein sequence ID" value="XCB21099.1"/>
    <property type="molecule type" value="Genomic_DNA"/>
</dbReference>
<dbReference type="PIRSF" id="PIRSF001365">
    <property type="entry name" value="DHDPS"/>
    <property type="match status" value="1"/>
</dbReference>
<dbReference type="RefSeq" id="WP_353071378.1">
    <property type="nucleotide sequence ID" value="NZ_CP132938.1"/>
</dbReference>
<accession>A0AAU7YWZ5</accession>
<dbReference type="KEGG" id="tgi:RBB81_16100"/>
<reference evidence="5" key="1">
    <citation type="submission" date="2023-08" db="EMBL/GenBank/DDBJ databases">
        <authorList>
            <person name="Messyasz A."/>
            <person name="Mannisto M.K."/>
            <person name="Kerkhof L.J."/>
            <person name="Haggblom M."/>
        </authorList>
    </citation>
    <scope>NUCLEOTIDE SEQUENCE</scope>
    <source>
        <strain evidence="5">M8UP39</strain>
    </source>
</reference>
<feature type="binding site" evidence="4">
    <location>
        <position position="265"/>
    </location>
    <ligand>
        <name>pyruvate</name>
        <dbReference type="ChEBI" id="CHEBI:15361"/>
    </ligand>
</feature>
<comment type="similarity">
    <text evidence="1 3">Belongs to the DapA family.</text>
</comment>
<evidence type="ECO:0000256" key="2">
    <source>
        <dbReference type="ARBA" id="ARBA00023239"/>
    </source>
</evidence>
<dbReference type="PANTHER" id="PTHR12128:SF66">
    <property type="entry name" value="4-HYDROXY-2-OXOGLUTARATE ALDOLASE, MITOCHONDRIAL"/>
    <property type="match status" value="1"/>
</dbReference>
<dbReference type="EC" id="4.3.3.7" evidence="5"/>
<dbReference type="EC" id="4.1.3.3" evidence="5"/>
<reference evidence="5" key="2">
    <citation type="journal article" date="2024" name="Environ. Microbiol.">
        <title>Genome analysis and description of Tunturibacter gen. nov. expands the diversity of Terriglobia in tundra soils.</title>
        <authorList>
            <person name="Messyasz A."/>
            <person name="Mannisto M.K."/>
            <person name="Kerkhof L.J."/>
            <person name="Haggblom M.M."/>
        </authorList>
    </citation>
    <scope>NUCLEOTIDE SEQUENCE</scope>
    <source>
        <strain evidence="5">M8UP39</strain>
    </source>
</reference>
<gene>
    <name evidence="5" type="ORF">RBB81_16100</name>
</gene>
<dbReference type="GO" id="GO:0047448">
    <property type="term" value="F:5-dehydro-4-deoxyglucarate dehydratase activity"/>
    <property type="evidence" value="ECO:0007669"/>
    <property type="project" value="UniProtKB-EC"/>
</dbReference>
<proteinExistence type="inferred from homology"/>
<sequence length="352" mass="37113">MLLDGLQLPLTTPFYPDGRLNLHKLEHNVARYSKTPAAGLVALCDVGEPTLLSEEETRHVLRSVVASAAVEKVLIAGVSRDSVAGTLDLAESAAEFGYDAVLMKCPSMLRGTGERTKELMAYFQAVGDRSALPVVLYSSSAEGGAVLPAEVVIELAGHSKVLGMVDGSGDRERMKAIMTGTASYKRDVTVTAVFAAVTGRMQSRSEGAEAKDLILATALTEGGAAVATPSKTMAKTRTKVVGFQVLAGRTDGMFEGLKSGAVGAMPAFAAAAPQACYEVLAAWKDGDEGLAQEKQMRLQDVAARIENQMGVGGIKFGCDLNGYFGGRARLPWLPLSGEERAEIEALMQGIRN</sequence>
<dbReference type="CDD" id="cd00408">
    <property type="entry name" value="DHDPS-like"/>
    <property type="match status" value="1"/>
</dbReference>
<evidence type="ECO:0000256" key="4">
    <source>
        <dbReference type="PIRSR" id="PIRSR001365-2"/>
    </source>
</evidence>
<name>A0AAU7YWZ5_9BACT</name>
<organism evidence="5">
    <name type="scientific">Tunturiibacter gelidiferens</name>
    <dbReference type="NCBI Taxonomy" id="3069689"/>
    <lineage>
        <taxon>Bacteria</taxon>
        <taxon>Pseudomonadati</taxon>
        <taxon>Acidobacteriota</taxon>
        <taxon>Terriglobia</taxon>
        <taxon>Terriglobales</taxon>
        <taxon>Acidobacteriaceae</taxon>
        <taxon>Tunturiibacter</taxon>
    </lineage>
</organism>
<dbReference type="Gene3D" id="3.20.20.70">
    <property type="entry name" value="Aldolase class I"/>
    <property type="match status" value="1"/>
</dbReference>
<dbReference type="InterPro" id="IPR013785">
    <property type="entry name" value="Aldolase_TIM"/>
</dbReference>
<evidence type="ECO:0000256" key="3">
    <source>
        <dbReference type="PIRNR" id="PIRNR001365"/>
    </source>
</evidence>
<dbReference type="EC" id="4.2.1.41" evidence="5"/>
<keyword evidence="2 3" id="KW-0456">Lyase</keyword>
<dbReference type="GO" id="GO:0008840">
    <property type="term" value="F:4-hydroxy-tetrahydrodipicolinate synthase activity"/>
    <property type="evidence" value="ECO:0007669"/>
    <property type="project" value="UniProtKB-EC"/>
</dbReference>
<evidence type="ECO:0000313" key="5">
    <source>
        <dbReference type="EMBL" id="XCB21099.1"/>
    </source>
</evidence>
<dbReference type="Pfam" id="PF00701">
    <property type="entry name" value="DHDPS"/>
    <property type="match status" value="2"/>
</dbReference>
<dbReference type="PANTHER" id="PTHR12128">
    <property type="entry name" value="DIHYDRODIPICOLINATE SYNTHASE"/>
    <property type="match status" value="1"/>
</dbReference>
<dbReference type="AlphaFoldDB" id="A0AAU7YWZ5"/>
<dbReference type="SMART" id="SM01130">
    <property type="entry name" value="DHDPS"/>
    <property type="match status" value="1"/>
</dbReference>
<evidence type="ECO:0000256" key="1">
    <source>
        <dbReference type="ARBA" id="ARBA00007592"/>
    </source>
</evidence>
<dbReference type="GO" id="GO:0008747">
    <property type="term" value="F:N-acetylneuraminate lyase activity"/>
    <property type="evidence" value="ECO:0007669"/>
    <property type="project" value="UniProtKB-EC"/>
</dbReference>